<organism evidence="2 3">
    <name type="scientific">Limosilactobacillus equigenerosi DSM 18793 = JCM 14505</name>
    <dbReference type="NCBI Taxonomy" id="1423742"/>
    <lineage>
        <taxon>Bacteria</taxon>
        <taxon>Bacillati</taxon>
        <taxon>Bacillota</taxon>
        <taxon>Bacilli</taxon>
        <taxon>Lactobacillales</taxon>
        <taxon>Lactobacillaceae</taxon>
        <taxon>Limosilactobacillus</taxon>
    </lineage>
</organism>
<dbReference type="Gene3D" id="3.20.20.210">
    <property type="match status" value="1"/>
</dbReference>
<feature type="domain" description="Cobalamin-independent methionine synthase MetE C-terminal/archaeal" evidence="1">
    <location>
        <begin position="167"/>
        <end position="344"/>
    </location>
</feature>
<evidence type="ECO:0000313" key="3">
    <source>
        <dbReference type="Proteomes" id="UP000051084"/>
    </source>
</evidence>
<gene>
    <name evidence="2" type="ORF">FC21_GL000753</name>
</gene>
<dbReference type="CDD" id="cd03311">
    <property type="entry name" value="CIMS_C_terminal_like"/>
    <property type="match status" value="1"/>
</dbReference>
<dbReference type="PANTHER" id="PTHR43844:SF1">
    <property type="entry name" value="METHIONINE SYNTHASE"/>
    <property type="match status" value="1"/>
</dbReference>
<dbReference type="GO" id="GO:0008270">
    <property type="term" value="F:zinc ion binding"/>
    <property type="evidence" value="ECO:0007669"/>
    <property type="project" value="InterPro"/>
</dbReference>
<dbReference type="InterPro" id="IPR038071">
    <property type="entry name" value="UROD/MetE-like_sf"/>
</dbReference>
<dbReference type="STRING" id="417373.GCA_001570685_00815"/>
<dbReference type="PANTHER" id="PTHR43844">
    <property type="entry name" value="METHIONINE SYNTHASE"/>
    <property type="match status" value="1"/>
</dbReference>
<dbReference type="RefSeq" id="WP_056995395.1">
    <property type="nucleotide sequence ID" value="NZ_AZGC01000018.1"/>
</dbReference>
<dbReference type="OrthoDB" id="6430685at2"/>
<comment type="caution">
    <text evidence="2">The sequence shown here is derived from an EMBL/GenBank/DDBJ whole genome shotgun (WGS) entry which is preliminary data.</text>
</comment>
<dbReference type="EMBL" id="AZGC01000018">
    <property type="protein sequence ID" value="KRL95649.1"/>
    <property type="molecule type" value="Genomic_DNA"/>
</dbReference>
<keyword evidence="3" id="KW-1185">Reference proteome</keyword>
<dbReference type="Proteomes" id="UP000051084">
    <property type="component" value="Unassembled WGS sequence"/>
</dbReference>
<evidence type="ECO:0000313" key="2">
    <source>
        <dbReference type="EMBL" id="KRL95649.1"/>
    </source>
</evidence>
<dbReference type="AlphaFoldDB" id="A0A0R1UR21"/>
<dbReference type="Pfam" id="PF01717">
    <property type="entry name" value="Meth_synt_2"/>
    <property type="match status" value="1"/>
</dbReference>
<dbReference type="PATRIC" id="fig|1423742.4.peg.782"/>
<sequence>MSSHFDIVGSFLRPAALKQARLQFEQGNLDQADLTKVEDQLITELVKQEVAAGLTVVTDGEFRRSYWHLDTFWGFGGIDHTQAAHGYFFHDEETRRDAATVTGPIHFTGQHPDLAAFEFLKSVTPAGITPRQSIPSPAQCYFELIRDQENVEALQAVYPNETDLLTDLIQAYRDLIQALYQAGCRDLKLDDCTWGTLVDEDFWQGPGKELFDRTELQAKFLALDNAVLAGWPSDLRLSTHVCRGNYHSTWASAGGYGAVADDLFGKLNVDAYYLEFDDDRSGDFAPLAKVTGDKTVVLGLVTSKQATLEDPTTLIQRVTEASQYVPLERLALSTQCGFASTEEGNQLTATDQWNKIKLVVETAKQIWSTEE</sequence>
<dbReference type="NCBIfam" id="NF005085">
    <property type="entry name" value="PRK06520.1"/>
    <property type="match status" value="1"/>
</dbReference>
<proteinExistence type="predicted"/>
<protein>
    <submittedName>
        <fullName evidence="2">Methionine synthase</fullName>
    </submittedName>
</protein>
<dbReference type="GO" id="GO:0009086">
    <property type="term" value="P:methionine biosynthetic process"/>
    <property type="evidence" value="ECO:0007669"/>
    <property type="project" value="InterPro"/>
</dbReference>
<dbReference type="GO" id="GO:0003871">
    <property type="term" value="F:5-methyltetrahydropteroyltriglutamate-homocysteine S-methyltransferase activity"/>
    <property type="evidence" value="ECO:0007669"/>
    <property type="project" value="InterPro"/>
</dbReference>
<reference evidence="2 3" key="1">
    <citation type="journal article" date="2015" name="Genome Announc.">
        <title>Expanding the biotechnology potential of lactobacilli through comparative genomics of 213 strains and associated genera.</title>
        <authorList>
            <person name="Sun Z."/>
            <person name="Harris H.M."/>
            <person name="McCann A."/>
            <person name="Guo C."/>
            <person name="Argimon S."/>
            <person name="Zhang W."/>
            <person name="Yang X."/>
            <person name="Jeffery I.B."/>
            <person name="Cooney J.C."/>
            <person name="Kagawa T.F."/>
            <person name="Liu W."/>
            <person name="Song Y."/>
            <person name="Salvetti E."/>
            <person name="Wrobel A."/>
            <person name="Rasinkangas P."/>
            <person name="Parkhill J."/>
            <person name="Rea M.C."/>
            <person name="O'Sullivan O."/>
            <person name="Ritari J."/>
            <person name="Douillard F.P."/>
            <person name="Paul Ross R."/>
            <person name="Yang R."/>
            <person name="Briner A.E."/>
            <person name="Felis G.E."/>
            <person name="de Vos W.M."/>
            <person name="Barrangou R."/>
            <person name="Klaenhammer T.R."/>
            <person name="Caufield P.W."/>
            <person name="Cui Y."/>
            <person name="Zhang H."/>
            <person name="O'Toole P.W."/>
        </authorList>
    </citation>
    <scope>NUCLEOTIDE SEQUENCE [LARGE SCALE GENOMIC DNA]</scope>
    <source>
        <strain evidence="2 3">DSM 18793</strain>
    </source>
</reference>
<name>A0A0R1UR21_9LACO</name>
<evidence type="ECO:0000259" key="1">
    <source>
        <dbReference type="Pfam" id="PF01717"/>
    </source>
</evidence>
<accession>A0A0R1UR21</accession>
<dbReference type="SUPFAM" id="SSF51726">
    <property type="entry name" value="UROD/MetE-like"/>
    <property type="match status" value="1"/>
</dbReference>
<dbReference type="InterPro" id="IPR002629">
    <property type="entry name" value="Met_Synth_C/arc"/>
</dbReference>